<feature type="compositionally biased region" description="Polar residues" evidence="1">
    <location>
        <begin position="283"/>
        <end position="293"/>
    </location>
</feature>
<dbReference type="EMBL" id="AGNL01002942">
    <property type="protein sequence ID" value="EJK75423.1"/>
    <property type="molecule type" value="Genomic_DNA"/>
</dbReference>
<dbReference type="Proteomes" id="UP000266841">
    <property type="component" value="Unassembled WGS sequence"/>
</dbReference>
<accession>K0T9J1</accession>
<organism evidence="2 3">
    <name type="scientific">Thalassiosira oceanica</name>
    <name type="common">Marine diatom</name>
    <dbReference type="NCBI Taxonomy" id="159749"/>
    <lineage>
        <taxon>Eukaryota</taxon>
        <taxon>Sar</taxon>
        <taxon>Stramenopiles</taxon>
        <taxon>Ochrophyta</taxon>
        <taxon>Bacillariophyta</taxon>
        <taxon>Coscinodiscophyceae</taxon>
        <taxon>Thalassiosirophycidae</taxon>
        <taxon>Thalassiosirales</taxon>
        <taxon>Thalassiosiraceae</taxon>
        <taxon>Thalassiosira</taxon>
    </lineage>
</organism>
<protein>
    <submittedName>
        <fullName evidence="2">Uncharacterized protein</fullName>
    </submittedName>
</protein>
<dbReference type="OrthoDB" id="7485566at2759"/>
<keyword evidence="3" id="KW-1185">Reference proteome</keyword>
<comment type="caution">
    <text evidence="2">The sequence shown here is derived from an EMBL/GenBank/DDBJ whole genome shotgun (WGS) entry which is preliminary data.</text>
</comment>
<evidence type="ECO:0000256" key="1">
    <source>
        <dbReference type="SAM" id="MobiDB-lite"/>
    </source>
</evidence>
<name>K0T9J1_THAOC</name>
<reference evidence="2 3" key="1">
    <citation type="journal article" date="2012" name="Genome Biol.">
        <title>Genome and low-iron response of an oceanic diatom adapted to chronic iron limitation.</title>
        <authorList>
            <person name="Lommer M."/>
            <person name="Specht M."/>
            <person name="Roy A.S."/>
            <person name="Kraemer L."/>
            <person name="Andreson R."/>
            <person name="Gutowska M.A."/>
            <person name="Wolf J."/>
            <person name="Bergner S.V."/>
            <person name="Schilhabel M.B."/>
            <person name="Klostermeier U.C."/>
            <person name="Beiko R.G."/>
            <person name="Rosenstiel P."/>
            <person name="Hippler M."/>
            <person name="Laroche J."/>
        </authorList>
    </citation>
    <scope>NUCLEOTIDE SEQUENCE [LARGE SCALE GENOMIC DNA]</scope>
    <source>
        <strain evidence="2 3">CCMP1005</strain>
    </source>
</reference>
<feature type="compositionally biased region" description="Low complexity" evidence="1">
    <location>
        <begin position="96"/>
        <end position="109"/>
    </location>
</feature>
<proteinExistence type="predicted"/>
<feature type="region of interest" description="Disordered" evidence="1">
    <location>
        <begin position="96"/>
        <end position="116"/>
    </location>
</feature>
<dbReference type="AlphaFoldDB" id="K0T9J1"/>
<sequence>MFTWGGYRVEVAKEVPGFVAFPVGTGGGDDVEGVGVGGGAEVCEVGLRSVLERGQGRVGPLAKKEAAEDRAEAASRRAGQRKHCVAVSDHVVRTVKTSTSTATTPSPVTNGPNERSTEGVVTLWSDADLSLPDPPSSKDLGELYIGEINRADRLLLPVSIGPYGDFGPIFRNFLFGQGPRQPLSPFKDRPQANLAHLRATSHPAPFDVITTACTNWKRNKSRHFFGHSYTAPTPREHFLQKFGLHTTKALAVLLHNSFKHIVSAPPGRTTAHRTPPGPDHSSTHIFTDTPVTG</sequence>
<feature type="region of interest" description="Disordered" evidence="1">
    <location>
        <begin position="264"/>
        <end position="293"/>
    </location>
</feature>
<evidence type="ECO:0000313" key="3">
    <source>
        <dbReference type="Proteomes" id="UP000266841"/>
    </source>
</evidence>
<evidence type="ECO:0000313" key="2">
    <source>
        <dbReference type="EMBL" id="EJK75423.1"/>
    </source>
</evidence>
<gene>
    <name evidence="2" type="ORF">THAOC_02856</name>
</gene>